<dbReference type="PANTHER" id="PTHR30069:SF29">
    <property type="entry name" value="HEMOGLOBIN AND HEMOGLOBIN-HAPTOGLOBIN-BINDING PROTEIN 1-RELATED"/>
    <property type="match status" value="1"/>
</dbReference>
<dbReference type="SUPFAM" id="SSF56935">
    <property type="entry name" value="Porins"/>
    <property type="match status" value="1"/>
</dbReference>
<keyword evidence="9 10" id="KW-0998">Cell outer membrane</keyword>
<dbReference type="PANTHER" id="PTHR30069">
    <property type="entry name" value="TONB-DEPENDENT OUTER MEMBRANE RECEPTOR"/>
    <property type="match status" value="1"/>
</dbReference>
<keyword evidence="12" id="KW-0175">Coiled coil</keyword>
<dbReference type="Pfam" id="PF07715">
    <property type="entry name" value="Plug"/>
    <property type="match status" value="1"/>
</dbReference>
<dbReference type="InterPro" id="IPR000531">
    <property type="entry name" value="Beta-barrel_TonB"/>
</dbReference>
<keyword evidence="16" id="KW-1185">Reference proteome</keyword>
<dbReference type="Pfam" id="PF00593">
    <property type="entry name" value="TonB_dep_Rec_b-barrel"/>
    <property type="match status" value="1"/>
</dbReference>
<dbReference type="CDD" id="cd01347">
    <property type="entry name" value="ligand_gated_channel"/>
    <property type="match status" value="1"/>
</dbReference>
<dbReference type="Gene3D" id="2.40.170.20">
    <property type="entry name" value="TonB-dependent receptor, beta-barrel domain"/>
    <property type="match status" value="1"/>
</dbReference>
<dbReference type="GO" id="GO:0015344">
    <property type="term" value="F:siderophore uptake transmembrane transporter activity"/>
    <property type="evidence" value="ECO:0007669"/>
    <property type="project" value="TreeGrafter"/>
</dbReference>
<dbReference type="RefSeq" id="WP_207678162.1">
    <property type="nucleotide sequence ID" value="NZ_CP061800.1"/>
</dbReference>
<dbReference type="GO" id="GO:0009279">
    <property type="term" value="C:cell outer membrane"/>
    <property type="evidence" value="ECO:0007669"/>
    <property type="project" value="UniProtKB-SubCell"/>
</dbReference>
<comment type="subcellular location">
    <subcellularLocation>
        <location evidence="1 10">Cell outer membrane</location>
        <topology evidence="1 10">Multi-pass membrane protein</topology>
    </subcellularLocation>
</comment>
<evidence type="ECO:0000256" key="12">
    <source>
        <dbReference type="SAM" id="Coils"/>
    </source>
</evidence>
<keyword evidence="8 15" id="KW-0675">Receptor</keyword>
<feature type="coiled-coil region" evidence="12">
    <location>
        <begin position="29"/>
        <end position="56"/>
    </location>
</feature>
<accession>A0A975GQ88</accession>
<dbReference type="InterPro" id="IPR039426">
    <property type="entry name" value="TonB-dep_rcpt-like"/>
</dbReference>
<dbReference type="PROSITE" id="PS52016">
    <property type="entry name" value="TONB_DEPENDENT_REC_3"/>
    <property type="match status" value="1"/>
</dbReference>
<dbReference type="AlphaFoldDB" id="A0A975GQ88"/>
<protein>
    <submittedName>
        <fullName evidence="15">TonB-dependent receptor domain-containing protein</fullName>
    </submittedName>
</protein>
<dbReference type="Proteomes" id="UP000663722">
    <property type="component" value="Chromosome"/>
</dbReference>
<evidence type="ECO:0000256" key="4">
    <source>
        <dbReference type="ARBA" id="ARBA00022692"/>
    </source>
</evidence>
<evidence type="ECO:0000256" key="7">
    <source>
        <dbReference type="ARBA" id="ARBA00023136"/>
    </source>
</evidence>
<keyword evidence="7 10" id="KW-0472">Membrane</keyword>
<dbReference type="InterPro" id="IPR012910">
    <property type="entry name" value="Plug_dom"/>
</dbReference>
<evidence type="ECO:0000313" key="15">
    <source>
        <dbReference type="EMBL" id="QTA89624.1"/>
    </source>
</evidence>
<evidence type="ECO:0000256" key="5">
    <source>
        <dbReference type="ARBA" id="ARBA00022729"/>
    </source>
</evidence>
<evidence type="ECO:0000256" key="9">
    <source>
        <dbReference type="ARBA" id="ARBA00023237"/>
    </source>
</evidence>
<comment type="similarity">
    <text evidence="10 11">Belongs to the TonB-dependent receptor family.</text>
</comment>
<keyword evidence="5" id="KW-0732">Signal</keyword>
<reference evidence="15" key="1">
    <citation type="journal article" date="2021" name="Microb. Physiol.">
        <title>Proteogenomic Insights into the Physiology of Marine, Sulfate-Reducing, Filamentous Desulfonema limicola and Desulfonema magnum.</title>
        <authorList>
            <person name="Schnaars V."/>
            <person name="Wohlbrand L."/>
            <person name="Scheve S."/>
            <person name="Hinrichs C."/>
            <person name="Reinhardt R."/>
            <person name="Rabus R."/>
        </authorList>
    </citation>
    <scope>NUCLEOTIDE SEQUENCE</scope>
    <source>
        <strain evidence="15">4be13</strain>
    </source>
</reference>
<evidence type="ECO:0000259" key="13">
    <source>
        <dbReference type="Pfam" id="PF00593"/>
    </source>
</evidence>
<evidence type="ECO:0000256" key="3">
    <source>
        <dbReference type="ARBA" id="ARBA00022452"/>
    </source>
</evidence>
<evidence type="ECO:0000256" key="2">
    <source>
        <dbReference type="ARBA" id="ARBA00022448"/>
    </source>
</evidence>
<keyword evidence="4 10" id="KW-0812">Transmembrane</keyword>
<evidence type="ECO:0000256" key="6">
    <source>
        <dbReference type="ARBA" id="ARBA00023077"/>
    </source>
</evidence>
<evidence type="ECO:0000256" key="11">
    <source>
        <dbReference type="RuleBase" id="RU003357"/>
    </source>
</evidence>
<proteinExistence type="inferred from homology"/>
<gene>
    <name evidence="15" type="ORF">dnm_056800</name>
</gene>
<feature type="domain" description="TonB-dependent receptor-like beta-barrel" evidence="13">
    <location>
        <begin position="282"/>
        <end position="661"/>
    </location>
</feature>
<dbReference type="EMBL" id="CP061800">
    <property type="protein sequence ID" value="QTA89624.1"/>
    <property type="molecule type" value="Genomic_DNA"/>
</dbReference>
<evidence type="ECO:0000256" key="1">
    <source>
        <dbReference type="ARBA" id="ARBA00004571"/>
    </source>
</evidence>
<feature type="domain" description="TonB-dependent receptor plug" evidence="14">
    <location>
        <begin position="71"/>
        <end position="181"/>
    </location>
</feature>
<evidence type="ECO:0000259" key="14">
    <source>
        <dbReference type="Pfam" id="PF07715"/>
    </source>
</evidence>
<keyword evidence="6 11" id="KW-0798">TonB box</keyword>
<dbReference type="InterPro" id="IPR037066">
    <property type="entry name" value="Plug_dom_sf"/>
</dbReference>
<dbReference type="InterPro" id="IPR036942">
    <property type="entry name" value="Beta-barrel_TonB_sf"/>
</dbReference>
<sequence length="694" mass="78293">MKTLVTVLIVIAFVIVNINPVFSQGHLIVQQEDDKLSEFEEAEAELDEELKWVRAEAETVVVGVSKYEQRLMDVPATVSVLDMSDISAQTKTNIPELLRTVPGVTVYRNHGDSPWYRVSMRGLNDNFFSAATLITIDGTPFFQPHGGGVDLSWLPMANIERAEVIKGTFSTLYGANAFGGVINIVTKKGKQKNESGQGSNTNMAIQVSACENIDESSDKSIAVTGMTSHSGQTGAVSYHLSAEMLSDEGYRQNWQVTPIFLGPQSRTGLFSDELDQERAQFSWHMDMPAGLSFSGFYTRDKKDILGMNDDLDDRILHTVLSLASSPTERYDYLLRLYHNRFEEVQDATETFRFPGDTTSQPFFYDLLSFTTGGEFQNRFRYSDALKLVFGADFRADTSELQVSYRSGEEVRSFGYPRKHIQDYGAYFQAEYVWQNKFSVIPGIRYDYDSESGCFVSGKLAALYHIHNDHSLYGVAGRGFRSPNFNERFVKVFGKSGSDDLKPEKTWQFELGSKNRFFQDRIHWDICAFYTFTKDYIDTNLEKVYTNTQGLTIWGAETDWSWKMSSTVRTFATFSVIIGKDEETDKDIARVPSHQWTTGLSYDDQQRWAANLTVRGVSHNILGDPAKNYIRAESYQVADISLSRRVAVGESLFTVTLFADNLFDEQYVEAWPGAVSTEGGHSKGLNAGLRMFVTF</sequence>
<dbReference type="GO" id="GO:0044718">
    <property type="term" value="P:siderophore transmembrane transport"/>
    <property type="evidence" value="ECO:0007669"/>
    <property type="project" value="TreeGrafter"/>
</dbReference>
<keyword evidence="2 10" id="KW-0813">Transport</keyword>
<keyword evidence="3 10" id="KW-1134">Transmembrane beta strand</keyword>
<evidence type="ECO:0000256" key="10">
    <source>
        <dbReference type="PROSITE-ProRule" id="PRU01360"/>
    </source>
</evidence>
<organism evidence="15 16">
    <name type="scientific">Desulfonema magnum</name>
    <dbReference type="NCBI Taxonomy" id="45655"/>
    <lineage>
        <taxon>Bacteria</taxon>
        <taxon>Pseudomonadati</taxon>
        <taxon>Thermodesulfobacteriota</taxon>
        <taxon>Desulfobacteria</taxon>
        <taxon>Desulfobacterales</taxon>
        <taxon>Desulfococcaceae</taxon>
        <taxon>Desulfonema</taxon>
    </lineage>
</organism>
<dbReference type="KEGG" id="dmm:dnm_056800"/>
<evidence type="ECO:0000256" key="8">
    <source>
        <dbReference type="ARBA" id="ARBA00023170"/>
    </source>
</evidence>
<name>A0A975GQ88_9BACT</name>
<evidence type="ECO:0000313" key="16">
    <source>
        <dbReference type="Proteomes" id="UP000663722"/>
    </source>
</evidence>
<dbReference type="Gene3D" id="2.170.130.10">
    <property type="entry name" value="TonB-dependent receptor, plug domain"/>
    <property type="match status" value="1"/>
</dbReference>